<reference evidence="2 3" key="1">
    <citation type="submission" date="2023-03" db="EMBL/GenBank/DDBJ databases">
        <title>Genome insight into feeding habits of ladybird beetles.</title>
        <authorList>
            <person name="Li H.-S."/>
            <person name="Huang Y.-H."/>
            <person name="Pang H."/>
        </authorList>
    </citation>
    <scope>NUCLEOTIDE SEQUENCE [LARGE SCALE GENOMIC DNA]</scope>
    <source>
        <strain evidence="2">SYSU_2023b</strain>
        <tissue evidence="2">Whole body</tissue>
    </source>
</reference>
<dbReference type="Pfam" id="PF16013">
    <property type="entry name" value="DUF4781"/>
    <property type="match status" value="1"/>
</dbReference>
<gene>
    <name evidence="2" type="ORF">WA026_018101</name>
</gene>
<dbReference type="InterPro" id="IPR026017">
    <property type="entry name" value="Lumazine-bd_dom"/>
</dbReference>
<dbReference type="PANTHER" id="PTHR21115">
    <property type="entry name" value="GH06117P-RELATED"/>
    <property type="match status" value="1"/>
</dbReference>
<evidence type="ECO:0000313" key="2">
    <source>
        <dbReference type="EMBL" id="KAK9881906.1"/>
    </source>
</evidence>
<evidence type="ECO:0000259" key="1">
    <source>
        <dbReference type="PROSITE" id="PS51177"/>
    </source>
</evidence>
<name>A0AAW1UE18_9CUCU</name>
<dbReference type="InterPro" id="IPR049483">
    <property type="entry name" value="FAF1_2-like_UAS"/>
</dbReference>
<organism evidence="2 3">
    <name type="scientific">Henosepilachna vigintioctopunctata</name>
    <dbReference type="NCBI Taxonomy" id="420089"/>
    <lineage>
        <taxon>Eukaryota</taxon>
        <taxon>Metazoa</taxon>
        <taxon>Ecdysozoa</taxon>
        <taxon>Arthropoda</taxon>
        <taxon>Hexapoda</taxon>
        <taxon>Insecta</taxon>
        <taxon>Pterygota</taxon>
        <taxon>Neoptera</taxon>
        <taxon>Endopterygota</taxon>
        <taxon>Coleoptera</taxon>
        <taxon>Polyphaga</taxon>
        <taxon>Cucujiformia</taxon>
        <taxon>Coccinelloidea</taxon>
        <taxon>Coccinellidae</taxon>
        <taxon>Epilachninae</taxon>
        <taxon>Epilachnini</taxon>
        <taxon>Henosepilachna</taxon>
    </lineage>
</organism>
<dbReference type="AlphaFoldDB" id="A0AAW1UE18"/>
<sequence length="844" mass="94644">MLSSKQAGVERHGILQVQEEEAAFSFVDKFFNNGFNTSVSLNICALHDALYSLLLKENKQKILILYFHNEGSEFSRSFCSYISNIHVESLLNEHFNILGWDIGVGSFEDVLCNTLSNISQLQPFEEMIRRQESAALFISLIDMNFEICSVMRSTVGLDDFQLSLELLIDCFCINTPDENEEIIDNSGYKDFQQRMLDGLGNRDYDLFESNEMEYLKEKIAFALFGMPIEESGYADKQEEERDKMYETIIKQSNKYLEYKNQVVISVIYNCLVPLDNNDDNGYTPVPVFILRKCRESSEPCRIIIDHTRRVYNSWNDYLQDNKFCKCLMVVPQNGRYTEDDHGKVKLEKVKSPSCNPAKKALKVADITSSVLGIGSSGVFAVAAIPAITIAPAALLGAAAVGAGVGIYSLGRSIHTLVDRGSHDESLNVTEAESRAAYINIAGGALGFAGAGANAAVSQLAANGISIGTSARIAVNTINVANIGIGGLGIGNSAVEIIMRWWIDDERPSTFTVLQLSTSILFFGHAVYSFKTAGTIIEEAQNNYLNDYRKYLRSNKHRKMFKKLELDTIRMNDGDITKANAEIISATLKIKNKDDVFSFLVKSNKKFNKMGIKFSAKGGNVSFNGVALDLSEITNLSQSDIYSYFSDISQKPTSNTSTSSINFDFGTFITVDNAVKLSNLLSIVIGRKSLREKITIILKEFFDHFNSMADGIDSKIKEYFNEQFSTGVRYLEYTNVILSFIKQKVEVLLEKYNNGEDNSCNLIFKYVGDLDVLNKKLFFMQQICDQVIVAFKCPSSILKELEIYIIEWIISANMSQEEAVEKEVLRERANSEKIFCKTCSGYYFK</sequence>
<dbReference type="PANTHER" id="PTHR21115:SF0">
    <property type="entry name" value="GH06117P-RELATED"/>
    <property type="match status" value="1"/>
</dbReference>
<accession>A0AAW1UE18</accession>
<proteinExistence type="predicted"/>
<comment type="caution">
    <text evidence="2">The sequence shown here is derived from an EMBL/GenBank/DDBJ whole genome shotgun (WGS) entry which is preliminary data.</text>
</comment>
<protein>
    <recommendedName>
        <fullName evidence="1">Lumazine-binding domain-containing protein</fullName>
    </recommendedName>
</protein>
<dbReference type="PROSITE" id="PS51177">
    <property type="entry name" value="LUMAZINE_BIND"/>
    <property type="match status" value="1"/>
</dbReference>
<dbReference type="EMBL" id="JARQZJ010000071">
    <property type="protein sequence ID" value="KAK9881906.1"/>
    <property type="molecule type" value="Genomic_DNA"/>
</dbReference>
<feature type="domain" description="Lumazine-binding" evidence="1">
    <location>
        <begin position="575"/>
        <end position="683"/>
    </location>
</feature>
<dbReference type="InterPro" id="IPR031962">
    <property type="entry name" value="DUF4781"/>
</dbReference>
<dbReference type="Pfam" id="PF21021">
    <property type="entry name" value="FAF1"/>
    <property type="match status" value="1"/>
</dbReference>
<dbReference type="Proteomes" id="UP001431783">
    <property type="component" value="Unassembled WGS sequence"/>
</dbReference>
<evidence type="ECO:0000313" key="3">
    <source>
        <dbReference type="Proteomes" id="UP001431783"/>
    </source>
</evidence>
<keyword evidence="3" id="KW-1185">Reference proteome</keyword>
<dbReference type="Gene3D" id="3.40.30.10">
    <property type="entry name" value="Glutaredoxin"/>
    <property type="match status" value="1"/>
</dbReference>